<accession>A0AAW0BGU1</accession>
<evidence type="ECO:0000313" key="1">
    <source>
        <dbReference type="EMBL" id="KAK7025035.1"/>
    </source>
</evidence>
<dbReference type="PANTHER" id="PTHR42336">
    <property type="entry name" value="THIOREDOXIN DOMAIN-CONTAINING PROTEIN-RELATED"/>
    <property type="match status" value="1"/>
</dbReference>
<name>A0AAW0BGU1_9AGAR</name>
<evidence type="ECO:0008006" key="3">
    <source>
        <dbReference type="Google" id="ProtNLM"/>
    </source>
</evidence>
<comment type="caution">
    <text evidence="1">The sequence shown here is derived from an EMBL/GenBank/DDBJ whole genome shotgun (WGS) entry which is preliminary data.</text>
</comment>
<reference evidence="1 2" key="1">
    <citation type="journal article" date="2024" name="J Genomics">
        <title>Draft genome sequencing and assembly of Favolaschia claudopus CIRM-BRFM 2984 isolated from oak limbs.</title>
        <authorList>
            <person name="Navarro D."/>
            <person name="Drula E."/>
            <person name="Chaduli D."/>
            <person name="Cazenave R."/>
            <person name="Ahrendt S."/>
            <person name="Wang J."/>
            <person name="Lipzen A."/>
            <person name="Daum C."/>
            <person name="Barry K."/>
            <person name="Grigoriev I.V."/>
            <person name="Favel A."/>
            <person name="Rosso M.N."/>
            <person name="Martin F."/>
        </authorList>
    </citation>
    <scope>NUCLEOTIDE SEQUENCE [LARGE SCALE GENOMIC DNA]</scope>
    <source>
        <strain evidence="1 2">CIRM-BRFM 2984</strain>
    </source>
</reference>
<evidence type="ECO:0000313" key="2">
    <source>
        <dbReference type="Proteomes" id="UP001362999"/>
    </source>
</evidence>
<dbReference type="Pfam" id="PF13911">
    <property type="entry name" value="AhpC-TSA_2"/>
    <property type="match status" value="1"/>
</dbReference>
<sequence length="128" mass="14011">MPDIHFIAVSHSDQASTETWLAAVGGSDQVQIIVDVERELFGLWGLQVSTFSHFLSPAGLWAVYRLGNDEGIWNRPTQSGNRWQTSGSFAVDSQGIVRWGGAMKSASEIPDFQDAIEQVKAAEPMTES</sequence>
<gene>
    <name evidence="1" type="ORF">R3P38DRAFT_2952442</name>
</gene>
<dbReference type="InterPro" id="IPR032801">
    <property type="entry name" value="PXL2A/B/C"/>
</dbReference>
<dbReference type="Proteomes" id="UP001362999">
    <property type="component" value="Unassembled WGS sequence"/>
</dbReference>
<protein>
    <recommendedName>
        <fullName evidence="3">Alkyl hydroperoxide reductase subunit C/ Thiol specific antioxidant domain-containing protein</fullName>
    </recommendedName>
</protein>
<keyword evidence="2" id="KW-1185">Reference proteome</keyword>
<dbReference type="AlphaFoldDB" id="A0AAW0BGU1"/>
<proteinExistence type="predicted"/>
<organism evidence="1 2">
    <name type="scientific">Favolaschia claudopus</name>
    <dbReference type="NCBI Taxonomy" id="2862362"/>
    <lineage>
        <taxon>Eukaryota</taxon>
        <taxon>Fungi</taxon>
        <taxon>Dikarya</taxon>
        <taxon>Basidiomycota</taxon>
        <taxon>Agaricomycotina</taxon>
        <taxon>Agaricomycetes</taxon>
        <taxon>Agaricomycetidae</taxon>
        <taxon>Agaricales</taxon>
        <taxon>Marasmiineae</taxon>
        <taxon>Mycenaceae</taxon>
        <taxon>Favolaschia</taxon>
    </lineage>
</organism>
<dbReference type="EMBL" id="JAWWNJ010000034">
    <property type="protein sequence ID" value="KAK7025035.1"/>
    <property type="molecule type" value="Genomic_DNA"/>
</dbReference>
<dbReference type="PANTHER" id="PTHR42336:SF1">
    <property type="entry name" value="ALKYL HYDROPEROXIDE REDUCTASE SUBUNIT C_ THIOL SPECIFIC ANTIOXIDANT DOMAIN-CONTAINING PROTEIN"/>
    <property type="match status" value="1"/>
</dbReference>